<gene>
    <name evidence="1" type="ORF">B7492_34250</name>
</gene>
<dbReference type="AlphaFoldDB" id="A0A1W6AJS0"/>
<organism evidence="1 2">
    <name type="scientific">Bacillus mycoides</name>
    <dbReference type="NCBI Taxonomy" id="1405"/>
    <lineage>
        <taxon>Bacteria</taxon>
        <taxon>Bacillati</taxon>
        <taxon>Bacillota</taxon>
        <taxon>Bacilli</taxon>
        <taxon>Bacillales</taxon>
        <taxon>Bacillaceae</taxon>
        <taxon>Bacillus</taxon>
        <taxon>Bacillus cereus group</taxon>
    </lineage>
</organism>
<reference evidence="1 2" key="1">
    <citation type="submission" date="2017-04" db="EMBL/GenBank/DDBJ databases">
        <title>The Characteristic of a Fine Plant Growth-Promoting Rhizobacteria Bacillus mycoides Gnyt1 and its Whole Genome Sequencing Analysis.</title>
        <authorList>
            <person name="Li J.H."/>
            <person name="Yao T."/>
        </authorList>
    </citation>
    <scope>NUCLEOTIDE SEQUENCE [LARGE SCALE GENOMIC DNA]</scope>
    <source>
        <strain evidence="1 2">Gnyt1</strain>
        <plasmid evidence="2">Plasmid unnamed7</plasmid>
    </source>
</reference>
<dbReference type="EMBL" id="CP020750">
    <property type="protein sequence ID" value="ARJ26093.1"/>
    <property type="molecule type" value="Genomic_DNA"/>
</dbReference>
<keyword evidence="1" id="KW-0614">Plasmid</keyword>
<protein>
    <submittedName>
        <fullName evidence="1">Uncharacterized protein</fullName>
    </submittedName>
</protein>
<dbReference type="Proteomes" id="UP000192932">
    <property type="component" value="Plasmid unnamed7"/>
</dbReference>
<accession>A0A1W6AJS0</accession>
<name>A0A1W6AJS0_BACMY</name>
<evidence type="ECO:0000313" key="2">
    <source>
        <dbReference type="Proteomes" id="UP000192932"/>
    </source>
</evidence>
<geneLocation type="plasmid" evidence="1 2">
    <name>unnamed7</name>
</geneLocation>
<dbReference type="RefSeq" id="WP_085313760.1">
    <property type="nucleotide sequence ID" value="NZ_CP020750.1"/>
</dbReference>
<evidence type="ECO:0000313" key="1">
    <source>
        <dbReference type="EMBL" id="ARJ26093.1"/>
    </source>
</evidence>
<proteinExistence type="predicted"/>
<sequence length="69" mass="8129">MKAEHIELYEQALNHEQGQASKWFCEVNNLEAQLQIAKSHYKHHTEESDRLQNLVVRWKGKGNEPKSEN</sequence>